<gene>
    <name evidence="1" type="ORF">EZS28_000658</name>
</gene>
<organism evidence="1 2">
    <name type="scientific">Streblomastix strix</name>
    <dbReference type="NCBI Taxonomy" id="222440"/>
    <lineage>
        <taxon>Eukaryota</taxon>
        <taxon>Metamonada</taxon>
        <taxon>Preaxostyla</taxon>
        <taxon>Oxymonadida</taxon>
        <taxon>Streblomastigidae</taxon>
        <taxon>Streblomastix</taxon>
    </lineage>
</organism>
<name>A0A5J4X968_9EUKA</name>
<feature type="non-terminal residue" evidence="1">
    <location>
        <position position="201"/>
    </location>
</feature>
<accession>A0A5J4X968</accession>
<sequence>MEQLSRFVNDFLRFWRERNQKNLADMILCIKEEPIAALQTMDDLAIKSYCSRACNDKTSTDILQYLLMRDAAIGRENFSEAFTHHQLLINEFTEQSTDWALPLFLFLLTDYRKIAQMADDIQAIAKEPPHHLNDAAQIFTNFFKLCLRGRRDDSGKSKQQGVLHILNNTFRICSKVHILHFSMPTDQFLDKYEMIWYKGIR</sequence>
<dbReference type="OrthoDB" id="10252687at2759"/>
<comment type="caution">
    <text evidence="1">The sequence shown here is derived from an EMBL/GenBank/DDBJ whole genome shotgun (WGS) entry which is preliminary data.</text>
</comment>
<evidence type="ECO:0000313" key="2">
    <source>
        <dbReference type="Proteomes" id="UP000324800"/>
    </source>
</evidence>
<dbReference type="EMBL" id="SNRW01000057">
    <property type="protein sequence ID" value="KAA6403808.1"/>
    <property type="molecule type" value="Genomic_DNA"/>
</dbReference>
<dbReference type="AlphaFoldDB" id="A0A5J4X968"/>
<reference evidence="1 2" key="1">
    <citation type="submission" date="2019-03" db="EMBL/GenBank/DDBJ databases">
        <title>Single cell metagenomics reveals metabolic interactions within the superorganism composed of flagellate Streblomastix strix and complex community of Bacteroidetes bacteria on its surface.</title>
        <authorList>
            <person name="Treitli S.C."/>
            <person name="Kolisko M."/>
            <person name="Husnik F."/>
            <person name="Keeling P."/>
            <person name="Hampl V."/>
        </authorList>
    </citation>
    <scope>NUCLEOTIDE SEQUENCE [LARGE SCALE GENOMIC DNA]</scope>
    <source>
        <strain evidence="1">ST1C</strain>
    </source>
</reference>
<evidence type="ECO:0000313" key="1">
    <source>
        <dbReference type="EMBL" id="KAA6403808.1"/>
    </source>
</evidence>
<dbReference type="Proteomes" id="UP000324800">
    <property type="component" value="Unassembled WGS sequence"/>
</dbReference>
<protein>
    <submittedName>
        <fullName evidence="1">Uncharacterized protein</fullName>
    </submittedName>
</protein>
<proteinExistence type="predicted"/>